<dbReference type="InterPro" id="IPR007848">
    <property type="entry name" value="Small_mtfrase_dom"/>
</dbReference>
<dbReference type="EMBL" id="CM002804">
    <property type="protein sequence ID" value="KEI65245.1"/>
    <property type="molecule type" value="Genomic_DNA"/>
</dbReference>
<feature type="domain" description="Methyltransferase small" evidence="1">
    <location>
        <begin position="86"/>
        <end position="149"/>
    </location>
</feature>
<dbReference type="RefSeq" id="WP_042158393.1">
    <property type="nucleotide sequence ID" value="NZ_CM002804.1"/>
</dbReference>
<keyword evidence="3" id="KW-1185">Reference proteome</keyword>
<proteinExistence type="predicted"/>
<sequence length="197" mass="22310">MENTSFVETILYQKVKETPPYSWFPSSPQLIKIMLEEAQITPGLYGLEPTAGDGVLAEAMVQAGAIVDVIEIDLLLRQILFQKGFNLVGSDFLTSQPQRQYNRILMNPPFSTYKVRGIDLDMIQRAYHLFLASSGRLVSVVSNSMNIKNDERSQTFRGFLKQTKANVIKLPLEIFWGTLRPVTVETYLIVIDKASEF</sequence>
<dbReference type="Pfam" id="PF05175">
    <property type="entry name" value="MTS"/>
    <property type="match status" value="1"/>
</dbReference>
<dbReference type="PATRIC" id="fig|388467.6.peg.4665"/>
<dbReference type="SUPFAM" id="SSF53335">
    <property type="entry name" value="S-adenosyl-L-methionine-dependent methyltransferases"/>
    <property type="match status" value="1"/>
</dbReference>
<evidence type="ECO:0000259" key="1">
    <source>
        <dbReference type="Pfam" id="PF05175"/>
    </source>
</evidence>
<organism evidence="2 3">
    <name type="scientific">Planktothrix agardhii (strain NIVA-CYA 126/8)</name>
    <dbReference type="NCBI Taxonomy" id="388467"/>
    <lineage>
        <taxon>Bacteria</taxon>
        <taxon>Bacillati</taxon>
        <taxon>Cyanobacteriota</taxon>
        <taxon>Cyanophyceae</taxon>
        <taxon>Oscillatoriophycideae</taxon>
        <taxon>Oscillatoriales</taxon>
        <taxon>Microcoleaceae</taxon>
        <taxon>Planktothrix</taxon>
    </lineage>
</organism>
<dbReference type="Proteomes" id="UP000027395">
    <property type="component" value="Plasmid pPA115"/>
</dbReference>
<keyword evidence="2" id="KW-0489">Methyltransferase</keyword>
<name>A0A073CMQ6_PLAA1</name>
<dbReference type="GO" id="GO:0008757">
    <property type="term" value="F:S-adenosylmethionine-dependent methyltransferase activity"/>
    <property type="evidence" value="ECO:0007669"/>
    <property type="project" value="UniProtKB-ARBA"/>
</dbReference>
<dbReference type="GO" id="GO:0003676">
    <property type="term" value="F:nucleic acid binding"/>
    <property type="evidence" value="ECO:0007669"/>
    <property type="project" value="InterPro"/>
</dbReference>
<accession>A0A073CMQ6</accession>
<dbReference type="InterPro" id="IPR029063">
    <property type="entry name" value="SAM-dependent_MTases_sf"/>
</dbReference>
<dbReference type="Gene3D" id="3.40.50.150">
    <property type="entry name" value="Vaccinia Virus protein VP39"/>
    <property type="match status" value="1"/>
</dbReference>
<dbReference type="GO" id="GO:0008170">
    <property type="term" value="F:N-methyltransferase activity"/>
    <property type="evidence" value="ECO:0007669"/>
    <property type="project" value="UniProtKB-ARBA"/>
</dbReference>
<dbReference type="HOGENOM" id="CLU_1382407_0_0_3"/>
<evidence type="ECO:0000313" key="2">
    <source>
        <dbReference type="EMBL" id="KEI65245.1"/>
    </source>
</evidence>
<reference evidence="2 3" key="1">
    <citation type="journal article" date="2014" name="Appl. Environ. Microbiol.">
        <title>Elucidation of insertion elements encoded on plasmids and in vitro construction of shuttle vectors from the toxic cyanobacterium Planktothrix.</title>
        <authorList>
            <person name="Christiansen G."/>
            <person name="Goesmann A."/>
            <person name="Kurmayer R."/>
        </authorList>
    </citation>
    <scope>NUCLEOTIDE SEQUENCE [LARGE SCALE GENOMIC DNA]</scope>
    <source>
        <strain evidence="2 3">NIVA-CYA 126/8</strain>
        <plasmid evidence="2">pPA115</plasmid>
    </source>
</reference>
<dbReference type="AlphaFoldDB" id="A0A073CMQ6"/>
<dbReference type="GO" id="GO:0032259">
    <property type="term" value="P:methylation"/>
    <property type="evidence" value="ECO:0007669"/>
    <property type="project" value="UniProtKB-KW"/>
</dbReference>
<dbReference type="InterPro" id="IPR002052">
    <property type="entry name" value="DNA_methylase_N6_adenine_CS"/>
</dbReference>
<protein>
    <submittedName>
        <fullName evidence="2">Putative DNA-methyltransferase</fullName>
    </submittedName>
</protein>
<keyword evidence="2" id="KW-0614">Plasmid</keyword>
<keyword evidence="2" id="KW-0808">Transferase</keyword>
<evidence type="ECO:0000313" key="3">
    <source>
        <dbReference type="Proteomes" id="UP000027395"/>
    </source>
</evidence>
<geneLocation type="plasmid" evidence="2 3">
    <name>pPA115</name>
</geneLocation>
<dbReference type="PROSITE" id="PS00092">
    <property type="entry name" value="N6_MTASE"/>
    <property type="match status" value="1"/>
</dbReference>
<gene>
    <name evidence="2" type="ORF">A19Y_9039</name>
</gene>